<dbReference type="SUPFAM" id="SSF52540">
    <property type="entry name" value="P-loop containing nucleoside triphosphate hydrolases"/>
    <property type="match status" value="1"/>
</dbReference>
<dbReference type="Gene3D" id="1.10.10.160">
    <property type="match status" value="1"/>
</dbReference>
<keyword evidence="1 5" id="KW-0547">Nucleotide-binding</keyword>
<gene>
    <name evidence="7" type="ORF">TART1_1083</name>
</gene>
<dbReference type="AlphaFoldDB" id="A0A383TF64"/>
<dbReference type="GO" id="GO:0016787">
    <property type="term" value="F:hydrolase activity"/>
    <property type="evidence" value="ECO:0007669"/>
    <property type="project" value="UniProtKB-UniRule"/>
</dbReference>
<evidence type="ECO:0000259" key="6">
    <source>
        <dbReference type="PROSITE" id="PS51198"/>
    </source>
</evidence>
<evidence type="ECO:0000256" key="3">
    <source>
        <dbReference type="ARBA" id="ARBA00022806"/>
    </source>
</evidence>
<evidence type="ECO:0000256" key="1">
    <source>
        <dbReference type="ARBA" id="ARBA00022741"/>
    </source>
</evidence>
<dbReference type="RefSeq" id="WP_160116987.1">
    <property type="nucleotide sequence ID" value="NZ_UNRR01000016.1"/>
</dbReference>
<dbReference type="EMBL" id="UNRR01000016">
    <property type="protein sequence ID" value="SYZ78299.1"/>
    <property type="molecule type" value="Genomic_DNA"/>
</dbReference>
<keyword evidence="4 5" id="KW-0067">ATP-binding</keyword>
<sequence>MEKLHEITKVLLPKDASFSPSQVGAYIVDKSINIVAGPGSGKTTVLIAKIAKILLNNPKAGICVLTHTNVAVDEITSSLRKIGIPEIGYPNFIGTINEFLITFFGRKIFYTLFPEKSMIIVENDQFIKLFNIYFDAIKPKFFFKTGYNNPNPLLADKGVNFILEADNTLTVTSKVKDSYKNQFEDAYLSTLSSGILTHDQSLIYADLYVEKYLSQIREAIKNRFLYVFLDEAQDTSDIQYSILNKFFCPDSQGIQKFGDPYQAIYNIYDGNADAWIPTASIEDGQYVEINETSRFGSSIASLVRKVCVQSYDTFCSLDLIKSFQPYIIIFKEGEDCKEKVKTLISELERDNEVYFKNSKKDVIVAPYHKHIEKISDYMRPVVRKKDKSPIDEIVKFIIQNHDILIEEYNLKQEILKLTSSKVALGRFISELLSVNEVNKVQLNLHLGEILNSTTVSGKTFNFSNSEFNFLKSKLNSLYKMSNITTDQVTQIDSIDLGTIHSVKGETHRSTFLIGSCDIGWGDDSQNLFDLLIPYLLGNIQGAEGITDDNIRDITIQALKFAYVSLSRPQFLAGIIIDFETKKRYSSEIEQLSRAGWVIHE</sequence>
<dbReference type="Gene3D" id="3.40.50.300">
    <property type="entry name" value="P-loop containing nucleotide triphosphate hydrolases"/>
    <property type="match status" value="1"/>
</dbReference>
<name>A0A383TF64_9LACT</name>
<dbReference type="GO" id="GO:0043138">
    <property type="term" value="F:3'-5' DNA helicase activity"/>
    <property type="evidence" value="ECO:0007669"/>
    <property type="project" value="TreeGrafter"/>
</dbReference>
<feature type="binding site" evidence="5">
    <location>
        <begin position="36"/>
        <end position="43"/>
    </location>
    <ligand>
        <name>ATP</name>
        <dbReference type="ChEBI" id="CHEBI:30616"/>
    </ligand>
</feature>
<protein>
    <recommendedName>
        <fullName evidence="6">UvrD-like helicase ATP-binding domain-containing protein</fullName>
    </recommendedName>
</protein>
<dbReference type="Proteomes" id="UP000262072">
    <property type="component" value="Unassembled WGS sequence"/>
</dbReference>
<dbReference type="InterPro" id="IPR013986">
    <property type="entry name" value="DExx_box_DNA_helicase_dom_sf"/>
</dbReference>
<dbReference type="GO" id="GO:0005524">
    <property type="term" value="F:ATP binding"/>
    <property type="evidence" value="ECO:0007669"/>
    <property type="project" value="UniProtKB-UniRule"/>
</dbReference>
<dbReference type="PANTHER" id="PTHR11070">
    <property type="entry name" value="UVRD / RECB / PCRA DNA HELICASE FAMILY MEMBER"/>
    <property type="match status" value="1"/>
</dbReference>
<evidence type="ECO:0000313" key="8">
    <source>
        <dbReference type="Proteomes" id="UP000262072"/>
    </source>
</evidence>
<evidence type="ECO:0000256" key="4">
    <source>
        <dbReference type="ARBA" id="ARBA00022840"/>
    </source>
</evidence>
<dbReference type="GO" id="GO:0005829">
    <property type="term" value="C:cytosol"/>
    <property type="evidence" value="ECO:0007669"/>
    <property type="project" value="TreeGrafter"/>
</dbReference>
<dbReference type="PROSITE" id="PS51198">
    <property type="entry name" value="UVRD_HELICASE_ATP_BIND"/>
    <property type="match status" value="1"/>
</dbReference>
<dbReference type="InterPro" id="IPR000212">
    <property type="entry name" value="DNA_helicase_UvrD/REP"/>
</dbReference>
<accession>A0A383TF64</accession>
<dbReference type="GO" id="GO:0003677">
    <property type="term" value="F:DNA binding"/>
    <property type="evidence" value="ECO:0007669"/>
    <property type="project" value="InterPro"/>
</dbReference>
<dbReference type="InterPro" id="IPR014016">
    <property type="entry name" value="UvrD-like_ATP-bd"/>
</dbReference>
<evidence type="ECO:0000313" key="7">
    <source>
        <dbReference type="EMBL" id="SYZ78299.1"/>
    </source>
</evidence>
<organism evidence="7 8">
    <name type="scientific">Trichococcus shcherbakoviae</name>
    <dbReference type="NCBI Taxonomy" id="2094020"/>
    <lineage>
        <taxon>Bacteria</taxon>
        <taxon>Bacillati</taxon>
        <taxon>Bacillota</taxon>
        <taxon>Bacilli</taxon>
        <taxon>Lactobacillales</taxon>
        <taxon>Carnobacteriaceae</taxon>
        <taxon>Trichococcus</taxon>
    </lineage>
</organism>
<evidence type="ECO:0000256" key="5">
    <source>
        <dbReference type="PROSITE-ProRule" id="PRU00560"/>
    </source>
</evidence>
<dbReference type="GO" id="GO:0000725">
    <property type="term" value="P:recombinational repair"/>
    <property type="evidence" value="ECO:0007669"/>
    <property type="project" value="TreeGrafter"/>
</dbReference>
<keyword evidence="3 5" id="KW-0347">Helicase</keyword>
<dbReference type="PANTHER" id="PTHR11070:SF3">
    <property type="entry name" value="DNA 3'-5' HELICASE"/>
    <property type="match status" value="1"/>
</dbReference>
<dbReference type="Pfam" id="PF00580">
    <property type="entry name" value="UvrD-helicase"/>
    <property type="match status" value="1"/>
</dbReference>
<feature type="domain" description="UvrD-like helicase ATP-binding" evidence="6">
    <location>
        <begin position="15"/>
        <end position="296"/>
    </location>
</feature>
<proteinExistence type="predicted"/>
<reference evidence="8" key="1">
    <citation type="submission" date="2018-05" db="EMBL/GenBank/DDBJ databases">
        <authorList>
            <person name="Strepis N."/>
        </authorList>
    </citation>
    <scope>NUCLEOTIDE SEQUENCE [LARGE SCALE GENOMIC DNA]</scope>
</reference>
<evidence type="ECO:0000256" key="2">
    <source>
        <dbReference type="ARBA" id="ARBA00022801"/>
    </source>
</evidence>
<dbReference type="OrthoDB" id="9765670at2"/>
<dbReference type="InterPro" id="IPR027417">
    <property type="entry name" value="P-loop_NTPase"/>
</dbReference>
<keyword evidence="2 5" id="KW-0378">Hydrolase</keyword>